<dbReference type="PANTHER" id="PTHR31912">
    <property type="entry name" value="IP13529P"/>
    <property type="match status" value="1"/>
</dbReference>
<proteinExistence type="predicted"/>
<dbReference type="Proteomes" id="UP000053647">
    <property type="component" value="Unassembled WGS sequence"/>
</dbReference>
<dbReference type="PANTHER" id="PTHR31912:SF34">
    <property type="entry name" value="NOTOCHORD-RELATED PROTEIN"/>
    <property type="match status" value="1"/>
</dbReference>
<evidence type="ECO:0000313" key="1">
    <source>
        <dbReference type="EMBL" id="KIJ15049.1"/>
    </source>
</evidence>
<name>A0A0C9SYH7_PAXIN</name>
<sequence length="316" mass="34944">MPNPLREKSGGCMVLTVPLIIFMDDVSGNISKQWNKHHVVYMLNASMPCEMLEKEFCVQFVSSSLHAPPLELIGGVKKSIEKATNNGIITWDCKLCQEVMLIPYKLSLAGDNPMQAEECSHGGLKCNYFCRICKVSGTNAEKKLDEGYCEIFKSGKLRTPSGTLADVKEQIELAKQSGGTEKVKNALSKSGTQDAASAAIIDHLLELGKRLRKREAGTPAMPELEAILLHTILLGVVKYYWGQTVYILDKAHLLSTFQTRLKSINKDVSFNGLNSPTLQVNYIVRFKGGLIGKHFKSLAQVMPYLIYIRPHPANGS</sequence>
<dbReference type="EMBL" id="KN819339">
    <property type="protein sequence ID" value="KIJ15049.1"/>
    <property type="molecule type" value="Genomic_DNA"/>
</dbReference>
<reference evidence="1 2" key="1">
    <citation type="submission" date="2014-06" db="EMBL/GenBank/DDBJ databases">
        <authorList>
            <consortium name="DOE Joint Genome Institute"/>
            <person name="Kuo A."/>
            <person name="Kohler A."/>
            <person name="Nagy L.G."/>
            <person name="Floudas D."/>
            <person name="Copeland A."/>
            <person name="Barry K.W."/>
            <person name="Cichocki N."/>
            <person name="Veneault-Fourrey C."/>
            <person name="LaButti K."/>
            <person name="Lindquist E.A."/>
            <person name="Lipzen A."/>
            <person name="Lundell T."/>
            <person name="Morin E."/>
            <person name="Murat C."/>
            <person name="Sun H."/>
            <person name="Tunlid A."/>
            <person name="Henrissat B."/>
            <person name="Grigoriev I.V."/>
            <person name="Hibbett D.S."/>
            <person name="Martin F."/>
            <person name="Nordberg H.P."/>
            <person name="Cantor M.N."/>
            <person name="Hua S.X."/>
        </authorList>
    </citation>
    <scope>NUCLEOTIDE SEQUENCE [LARGE SCALE GENOMIC DNA]</scope>
    <source>
        <strain evidence="1 2">ATCC 200175</strain>
    </source>
</reference>
<organism evidence="1 2">
    <name type="scientific">Paxillus involutus ATCC 200175</name>
    <dbReference type="NCBI Taxonomy" id="664439"/>
    <lineage>
        <taxon>Eukaryota</taxon>
        <taxon>Fungi</taxon>
        <taxon>Dikarya</taxon>
        <taxon>Basidiomycota</taxon>
        <taxon>Agaricomycotina</taxon>
        <taxon>Agaricomycetes</taxon>
        <taxon>Agaricomycetidae</taxon>
        <taxon>Boletales</taxon>
        <taxon>Paxilineae</taxon>
        <taxon>Paxillaceae</taxon>
        <taxon>Paxillus</taxon>
    </lineage>
</organism>
<dbReference type="OrthoDB" id="2506088at2759"/>
<protein>
    <submittedName>
        <fullName evidence="1">Uncharacterized protein</fullName>
    </submittedName>
</protein>
<evidence type="ECO:0000313" key="2">
    <source>
        <dbReference type="Proteomes" id="UP000053647"/>
    </source>
</evidence>
<accession>A0A0C9SYH7</accession>
<dbReference type="HOGENOM" id="CLU_004591_0_1_1"/>
<reference evidence="2" key="2">
    <citation type="submission" date="2015-01" db="EMBL/GenBank/DDBJ databases">
        <title>Evolutionary Origins and Diversification of the Mycorrhizal Mutualists.</title>
        <authorList>
            <consortium name="DOE Joint Genome Institute"/>
            <consortium name="Mycorrhizal Genomics Consortium"/>
            <person name="Kohler A."/>
            <person name="Kuo A."/>
            <person name="Nagy L.G."/>
            <person name="Floudas D."/>
            <person name="Copeland A."/>
            <person name="Barry K.W."/>
            <person name="Cichocki N."/>
            <person name="Veneault-Fourrey C."/>
            <person name="LaButti K."/>
            <person name="Lindquist E.A."/>
            <person name="Lipzen A."/>
            <person name="Lundell T."/>
            <person name="Morin E."/>
            <person name="Murat C."/>
            <person name="Riley R."/>
            <person name="Ohm R."/>
            <person name="Sun H."/>
            <person name="Tunlid A."/>
            <person name="Henrissat B."/>
            <person name="Grigoriev I.V."/>
            <person name="Hibbett D.S."/>
            <person name="Martin F."/>
        </authorList>
    </citation>
    <scope>NUCLEOTIDE SEQUENCE [LARGE SCALE GENOMIC DNA]</scope>
    <source>
        <strain evidence="2">ATCC 200175</strain>
    </source>
</reference>
<gene>
    <name evidence="1" type="ORF">PAXINDRAFT_163214</name>
</gene>
<dbReference type="AlphaFoldDB" id="A0A0C9SYH7"/>
<keyword evidence="2" id="KW-1185">Reference proteome</keyword>